<dbReference type="Proteomes" id="UP000007752">
    <property type="component" value="Chromosome 6"/>
</dbReference>
<evidence type="ECO:0000256" key="1">
    <source>
        <dbReference type="SAM" id="MobiDB-lite"/>
    </source>
</evidence>
<dbReference type="Proteomes" id="UP000000763">
    <property type="component" value="Chromosome 6"/>
</dbReference>
<accession>Q5Z701</accession>
<name>Q5Z701_ORYSJ</name>
<dbReference type="EMBL" id="CM000143">
    <property type="protein sequence ID" value="EAZ37268.1"/>
    <property type="molecule type" value="Genomic_DNA"/>
</dbReference>
<dbReference type="EMBL" id="AP004809">
    <property type="protein sequence ID" value="BAD54268.1"/>
    <property type="molecule type" value="Genomic_DNA"/>
</dbReference>
<feature type="compositionally biased region" description="Gly residues" evidence="1">
    <location>
        <begin position="9"/>
        <end position="18"/>
    </location>
</feature>
<reference evidence="4" key="2">
    <citation type="journal article" date="2005" name="Nature">
        <title>The map-based sequence of the rice genome.</title>
        <authorList>
            <consortium name="International rice genome sequencing project (IRGSP)"/>
            <person name="Matsumoto T."/>
            <person name="Wu J."/>
            <person name="Kanamori H."/>
            <person name="Katayose Y."/>
            <person name="Fujisawa M."/>
            <person name="Namiki N."/>
            <person name="Mizuno H."/>
            <person name="Yamamoto K."/>
            <person name="Antonio B.A."/>
            <person name="Baba T."/>
            <person name="Sakata K."/>
            <person name="Nagamura Y."/>
            <person name="Aoki H."/>
            <person name="Arikawa K."/>
            <person name="Arita K."/>
            <person name="Bito T."/>
            <person name="Chiden Y."/>
            <person name="Fujitsuka N."/>
            <person name="Fukunaka R."/>
            <person name="Hamada M."/>
            <person name="Harada C."/>
            <person name="Hayashi A."/>
            <person name="Hijishita S."/>
            <person name="Honda M."/>
            <person name="Hosokawa S."/>
            <person name="Ichikawa Y."/>
            <person name="Idonuma A."/>
            <person name="Iijima M."/>
            <person name="Ikeda M."/>
            <person name="Ikeno M."/>
            <person name="Ito K."/>
            <person name="Ito S."/>
            <person name="Ito T."/>
            <person name="Ito Y."/>
            <person name="Ito Y."/>
            <person name="Iwabuchi A."/>
            <person name="Kamiya K."/>
            <person name="Karasawa W."/>
            <person name="Kurita K."/>
            <person name="Katagiri S."/>
            <person name="Kikuta A."/>
            <person name="Kobayashi H."/>
            <person name="Kobayashi N."/>
            <person name="Machita K."/>
            <person name="Maehara T."/>
            <person name="Masukawa M."/>
            <person name="Mizubayashi T."/>
            <person name="Mukai Y."/>
            <person name="Nagasaki H."/>
            <person name="Nagata Y."/>
            <person name="Naito S."/>
            <person name="Nakashima M."/>
            <person name="Nakama Y."/>
            <person name="Nakamichi Y."/>
            <person name="Nakamura M."/>
            <person name="Meguro A."/>
            <person name="Negishi M."/>
            <person name="Ohta I."/>
            <person name="Ohta T."/>
            <person name="Okamoto M."/>
            <person name="Ono N."/>
            <person name="Saji S."/>
            <person name="Sakaguchi M."/>
            <person name="Sakai K."/>
            <person name="Shibata M."/>
            <person name="Shimokawa T."/>
            <person name="Song J."/>
            <person name="Takazaki Y."/>
            <person name="Terasawa K."/>
            <person name="Tsugane M."/>
            <person name="Tsuji K."/>
            <person name="Ueda S."/>
            <person name="Waki K."/>
            <person name="Yamagata H."/>
            <person name="Yamamoto M."/>
            <person name="Yamamoto S."/>
            <person name="Yamane H."/>
            <person name="Yoshiki S."/>
            <person name="Yoshihara R."/>
            <person name="Yukawa K."/>
            <person name="Zhong H."/>
            <person name="Yano M."/>
            <person name="Yuan Q."/>
            <person name="Ouyang S."/>
            <person name="Liu J."/>
            <person name="Jones K.M."/>
            <person name="Gansberger K."/>
            <person name="Moffat K."/>
            <person name="Hill J."/>
            <person name="Bera J."/>
            <person name="Fadrosh D."/>
            <person name="Jin S."/>
            <person name="Johri S."/>
            <person name="Kim M."/>
            <person name="Overton L."/>
            <person name="Reardon M."/>
            <person name="Tsitrin T."/>
            <person name="Vuong H."/>
            <person name="Weaver B."/>
            <person name="Ciecko A."/>
            <person name="Tallon L."/>
            <person name="Jackson J."/>
            <person name="Pai G."/>
            <person name="Aken S.V."/>
            <person name="Utterback T."/>
            <person name="Reidmuller S."/>
            <person name="Feldblyum T."/>
            <person name="Hsiao J."/>
            <person name="Zismann V."/>
            <person name="Iobst S."/>
            <person name="de Vazeille A.R."/>
            <person name="Buell C.R."/>
            <person name="Ying K."/>
            <person name="Li Y."/>
            <person name="Lu T."/>
            <person name="Huang Y."/>
            <person name="Zhao Q."/>
            <person name="Feng Q."/>
            <person name="Zhang L."/>
            <person name="Zhu J."/>
            <person name="Weng Q."/>
            <person name="Mu J."/>
            <person name="Lu Y."/>
            <person name="Fan D."/>
            <person name="Liu Y."/>
            <person name="Guan J."/>
            <person name="Zhang Y."/>
            <person name="Yu S."/>
            <person name="Liu X."/>
            <person name="Zhang Y."/>
            <person name="Hong G."/>
            <person name="Han B."/>
            <person name="Choisne N."/>
            <person name="Demange N."/>
            <person name="Orjeda G."/>
            <person name="Samain S."/>
            <person name="Cattolico L."/>
            <person name="Pelletier E."/>
            <person name="Couloux A."/>
            <person name="Segurens B."/>
            <person name="Wincker P."/>
            <person name="D'Hont A."/>
            <person name="Scarpelli C."/>
            <person name="Weissenbach J."/>
            <person name="Salanoubat M."/>
            <person name="Quetier F."/>
            <person name="Yu Y."/>
            <person name="Kim H.R."/>
            <person name="Rambo T."/>
            <person name="Currie J."/>
            <person name="Collura K."/>
            <person name="Luo M."/>
            <person name="Yang T."/>
            <person name="Ammiraju J.S.S."/>
            <person name="Engler F."/>
            <person name="Soderlund C."/>
            <person name="Wing R.A."/>
            <person name="Palmer L.E."/>
            <person name="de la Bastide M."/>
            <person name="Spiegel L."/>
            <person name="Nascimento L."/>
            <person name="Zutavern T."/>
            <person name="O'Shaughnessy A."/>
            <person name="Dike S."/>
            <person name="Dedhia N."/>
            <person name="Preston R."/>
            <person name="Balija V."/>
            <person name="McCombie W.R."/>
            <person name="Chow T."/>
            <person name="Chen H."/>
            <person name="Chung M."/>
            <person name="Chen C."/>
            <person name="Shaw J."/>
            <person name="Wu H."/>
            <person name="Hsiao K."/>
            <person name="Chao Y."/>
            <person name="Chu M."/>
            <person name="Cheng C."/>
            <person name="Hour A."/>
            <person name="Lee P."/>
            <person name="Lin S."/>
            <person name="Lin Y."/>
            <person name="Liou J."/>
            <person name="Liu S."/>
            <person name="Hsing Y."/>
            <person name="Raghuvanshi S."/>
            <person name="Mohanty A."/>
            <person name="Bharti A.K."/>
            <person name="Gaur A."/>
            <person name="Gupta V."/>
            <person name="Kumar D."/>
            <person name="Ravi V."/>
            <person name="Vij S."/>
            <person name="Kapur A."/>
            <person name="Khurana P."/>
            <person name="Khurana P."/>
            <person name="Khurana J.P."/>
            <person name="Tyagi A.K."/>
            <person name="Gaikwad K."/>
            <person name="Singh A."/>
            <person name="Dalal V."/>
            <person name="Srivastava S."/>
            <person name="Dixit A."/>
            <person name="Pal A.K."/>
            <person name="Ghazi I.A."/>
            <person name="Yadav M."/>
            <person name="Pandit A."/>
            <person name="Bhargava A."/>
            <person name="Sureshbabu K."/>
            <person name="Batra K."/>
            <person name="Sharma T.R."/>
            <person name="Mohapatra T."/>
            <person name="Singh N.K."/>
            <person name="Messing J."/>
            <person name="Nelson A.B."/>
            <person name="Fuks G."/>
            <person name="Kavchok S."/>
            <person name="Keizer G."/>
            <person name="Linton E."/>
            <person name="Llaca V."/>
            <person name="Song R."/>
            <person name="Tanyolac B."/>
            <person name="Young S."/>
            <person name="Ho-Il K."/>
            <person name="Hahn J.H."/>
            <person name="Sangsakoo G."/>
            <person name="Vanavichit A."/>
            <person name="de Mattos Luiz.A.T."/>
            <person name="Zimmer P.D."/>
            <person name="Malone G."/>
            <person name="Dellagostin O."/>
            <person name="de Oliveira A.C."/>
            <person name="Bevan M."/>
            <person name="Bancroft I."/>
            <person name="Minx P."/>
            <person name="Cordum H."/>
            <person name="Wilson R."/>
            <person name="Cheng Z."/>
            <person name="Jin W."/>
            <person name="Jiang J."/>
            <person name="Leong S.A."/>
            <person name="Iwama H."/>
            <person name="Gojobori T."/>
            <person name="Itoh T."/>
            <person name="Niimura Y."/>
            <person name="Fujii Y."/>
            <person name="Habara T."/>
            <person name="Sakai H."/>
            <person name="Sato Y."/>
            <person name="Wilson G."/>
            <person name="Kumar K."/>
            <person name="McCouch S."/>
            <person name="Juretic N."/>
            <person name="Hoen D."/>
            <person name="Wright S."/>
            <person name="Bruskiewich R."/>
            <person name="Bureau T."/>
            <person name="Miyao A."/>
            <person name="Hirochika H."/>
            <person name="Nishikawa T."/>
            <person name="Kadowaki K."/>
            <person name="Sugiura M."/>
            <person name="Burr B."/>
            <person name="Sasaki T."/>
        </authorList>
    </citation>
    <scope>NUCLEOTIDE SEQUENCE [LARGE SCALE GENOMIC DNA]</scope>
    <source>
        <strain evidence="4">cv. Nipponbare</strain>
    </source>
</reference>
<reference evidence="2" key="1">
    <citation type="submission" date="2002-03" db="EMBL/GenBank/DDBJ databases">
        <title>Oryza sativa nipponbare(GA3) genomic DNA, chromosome 6, BAC clone:B1018E06.</title>
        <authorList>
            <person name="Sasaki T."/>
            <person name="Matsumoto T."/>
            <person name="Yamamoto K."/>
        </authorList>
    </citation>
    <scope>NUCLEOTIDE SEQUENCE</scope>
</reference>
<protein>
    <submittedName>
        <fullName evidence="3">Uncharacterized protein</fullName>
    </submittedName>
</protein>
<evidence type="ECO:0000313" key="4">
    <source>
        <dbReference type="Proteomes" id="UP000000763"/>
    </source>
</evidence>
<reference evidence="4" key="4">
    <citation type="journal article" date="2008" name="Nucleic Acids Res.">
        <title>The rice annotation project database (RAP-DB): 2008 update.</title>
        <authorList>
            <consortium name="The rice annotation project (RAP)"/>
        </authorList>
    </citation>
    <scope>GENOME REANNOTATION</scope>
    <source>
        <strain evidence="4">cv. Nipponbare</strain>
    </source>
</reference>
<gene>
    <name evidence="2" type="ORF">B1018E06.29</name>
    <name evidence="3" type="ORF">OsJ_21606</name>
</gene>
<accession>A3BCH9</accession>
<feature type="compositionally biased region" description="Pro residues" evidence="1">
    <location>
        <begin position="27"/>
        <end position="37"/>
    </location>
</feature>
<evidence type="ECO:0000313" key="3">
    <source>
        <dbReference type="EMBL" id="EAZ37268.1"/>
    </source>
</evidence>
<proteinExistence type="predicted"/>
<organism evidence="3">
    <name type="scientific">Oryza sativa subsp. japonica</name>
    <name type="common">Rice</name>
    <dbReference type="NCBI Taxonomy" id="39947"/>
    <lineage>
        <taxon>Eukaryota</taxon>
        <taxon>Viridiplantae</taxon>
        <taxon>Streptophyta</taxon>
        <taxon>Embryophyta</taxon>
        <taxon>Tracheophyta</taxon>
        <taxon>Spermatophyta</taxon>
        <taxon>Magnoliopsida</taxon>
        <taxon>Liliopsida</taxon>
        <taxon>Poales</taxon>
        <taxon>Poaceae</taxon>
        <taxon>BOP clade</taxon>
        <taxon>Oryzoideae</taxon>
        <taxon>Oryzeae</taxon>
        <taxon>Oryzinae</taxon>
        <taxon>Oryza</taxon>
        <taxon>Oryza sativa</taxon>
    </lineage>
</organism>
<feature type="region of interest" description="Disordered" evidence="1">
    <location>
        <begin position="1"/>
        <end position="109"/>
    </location>
</feature>
<reference evidence="3" key="3">
    <citation type="journal article" date="2005" name="PLoS Biol.">
        <title>The genomes of Oryza sativa: a history of duplications.</title>
        <authorList>
            <person name="Yu J."/>
            <person name="Wang J."/>
            <person name="Lin W."/>
            <person name="Li S."/>
            <person name="Li H."/>
            <person name="Zhou J."/>
            <person name="Ni P."/>
            <person name="Dong W."/>
            <person name="Hu S."/>
            <person name="Zeng C."/>
            <person name="Zhang J."/>
            <person name="Zhang Y."/>
            <person name="Li R."/>
            <person name="Xu Z."/>
            <person name="Li S."/>
            <person name="Li X."/>
            <person name="Zheng H."/>
            <person name="Cong L."/>
            <person name="Lin L."/>
            <person name="Yin J."/>
            <person name="Geng J."/>
            <person name="Li G."/>
            <person name="Shi J."/>
            <person name="Liu J."/>
            <person name="Lv H."/>
            <person name="Li J."/>
            <person name="Wang J."/>
            <person name="Deng Y."/>
            <person name="Ran L."/>
            <person name="Shi X."/>
            <person name="Wang X."/>
            <person name="Wu Q."/>
            <person name="Li C."/>
            <person name="Ren X."/>
            <person name="Wang J."/>
            <person name="Wang X."/>
            <person name="Li D."/>
            <person name="Liu D."/>
            <person name="Zhang X."/>
            <person name="Ji Z."/>
            <person name="Zhao W."/>
            <person name="Sun Y."/>
            <person name="Zhang Z."/>
            <person name="Bao J."/>
            <person name="Han Y."/>
            <person name="Dong L."/>
            <person name="Ji J."/>
            <person name="Chen P."/>
            <person name="Wu S."/>
            <person name="Liu J."/>
            <person name="Xiao Y."/>
            <person name="Bu D."/>
            <person name="Tan J."/>
            <person name="Yang L."/>
            <person name="Ye C."/>
            <person name="Zhang J."/>
            <person name="Xu J."/>
            <person name="Zhou Y."/>
            <person name="Yu Y."/>
            <person name="Zhang B."/>
            <person name="Zhuang S."/>
            <person name="Wei H."/>
            <person name="Liu B."/>
            <person name="Lei M."/>
            <person name="Yu H."/>
            <person name="Li Y."/>
            <person name="Xu H."/>
            <person name="Wei S."/>
            <person name="He X."/>
            <person name="Fang L."/>
            <person name="Zhang Z."/>
            <person name="Zhang Y."/>
            <person name="Huang X."/>
            <person name="Su Z."/>
            <person name="Tong W."/>
            <person name="Li J."/>
            <person name="Tong Z."/>
            <person name="Li S."/>
            <person name="Ye J."/>
            <person name="Wang L."/>
            <person name="Fang L."/>
            <person name="Lei T."/>
            <person name="Chen C."/>
            <person name="Chen H."/>
            <person name="Xu Z."/>
            <person name="Li H."/>
            <person name="Huang H."/>
            <person name="Zhang F."/>
            <person name="Xu H."/>
            <person name="Li N."/>
            <person name="Zhao C."/>
            <person name="Li S."/>
            <person name="Dong L."/>
            <person name="Huang Y."/>
            <person name="Li L."/>
            <person name="Xi Y."/>
            <person name="Qi Q."/>
            <person name="Li W."/>
            <person name="Zhang B."/>
            <person name="Hu W."/>
            <person name="Zhang Y."/>
            <person name="Tian X."/>
            <person name="Jiao Y."/>
            <person name="Liang X."/>
            <person name="Jin J."/>
            <person name="Gao L."/>
            <person name="Zheng W."/>
            <person name="Hao B."/>
            <person name="Liu S."/>
            <person name="Wang W."/>
            <person name="Yuan L."/>
            <person name="Cao M."/>
            <person name="McDermott J."/>
            <person name="Samudrala R."/>
            <person name="Wang J."/>
            <person name="Wong G.K."/>
            <person name="Yang H."/>
        </authorList>
    </citation>
    <scope>NUCLEOTIDE SEQUENCE [LARGE SCALE GENOMIC DNA]</scope>
</reference>
<dbReference type="AlphaFoldDB" id="Q5Z701"/>
<sequence length="109" mass="11502">MAKSDDGDTGGGESGRLGGCADLKLGNPPPTLAPPLENPHGDRASPLAPAASMSPPPPDSSSIEWRRREHEPVVQPPVDDAMASVPQLNQRASELASESEDQDKRRRGE</sequence>
<evidence type="ECO:0000313" key="2">
    <source>
        <dbReference type="EMBL" id="BAD54268.1"/>
    </source>
</evidence>
<reference evidence="3" key="5">
    <citation type="submission" date="2008-12" db="EMBL/GenBank/DDBJ databases">
        <title>Improved gene annotation of the rice (Oryza sativa) genomes.</title>
        <authorList>
            <person name="Wang J."/>
            <person name="Li R."/>
            <person name="Fan W."/>
            <person name="Huang Q."/>
            <person name="Zhang J."/>
            <person name="Zhou Y."/>
            <person name="Hu Y."/>
            <person name="Zi S."/>
            <person name="Li J."/>
            <person name="Ni P."/>
            <person name="Zheng H."/>
            <person name="Zhang Y."/>
            <person name="Zhao M."/>
            <person name="Hao Q."/>
            <person name="McDermott J."/>
            <person name="Samudrala R."/>
            <person name="Kristiansen K."/>
            <person name="Wong G.K.-S."/>
        </authorList>
    </citation>
    <scope>NUCLEOTIDE SEQUENCE</scope>
</reference>
<feature type="compositionally biased region" description="Low complexity" evidence="1">
    <location>
        <begin position="44"/>
        <end position="53"/>
    </location>
</feature>